<dbReference type="AlphaFoldDB" id="A1ZS00"/>
<evidence type="ECO:0000313" key="2">
    <source>
        <dbReference type="EMBL" id="EAY26888.1"/>
    </source>
</evidence>
<keyword evidence="1" id="KW-1133">Transmembrane helix</keyword>
<proteinExistence type="predicted"/>
<organism evidence="2 3">
    <name type="scientific">Microscilla marina ATCC 23134</name>
    <dbReference type="NCBI Taxonomy" id="313606"/>
    <lineage>
        <taxon>Bacteria</taxon>
        <taxon>Pseudomonadati</taxon>
        <taxon>Bacteroidota</taxon>
        <taxon>Cytophagia</taxon>
        <taxon>Cytophagales</taxon>
        <taxon>Microscillaceae</taxon>
        <taxon>Microscilla</taxon>
    </lineage>
</organism>
<dbReference type="eggNOG" id="ENOG5032Y98">
    <property type="taxonomic scope" value="Bacteria"/>
</dbReference>
<accession>A1ZS00</accession>
<dbReference type="EMBL" id="AAWS01000029">
    <property type="protein sequence ID" value="EAY26888.1"/>
    <property type="molecule type" value="Genomic_DNA"/>
</dbReference>
<feature type="transmembrane region" description="Helical" evidence="1">
    <location>
        <begin position="47"/>
        <end position="68"/>
    </location>
</feature>
<name>A1ZS00_MICM2</name>
<evidence type="ECO:0000313" key="3">
    <source>
        <dbReference type="Proteomes" id="UP000004095"/>
    </source>
</evidence>
<keyword evidence="1" id="KW-0812">Transmembrane</keyword>
<protein>
    <recommendedName>
        <fullName evidence="4">RND transporter</fullName>
    </recommendedName>
</protein>
<dbReference type="OrthoDB" id="1467821at2"/>
<gene>
    <name evidence="2" type="ORF">M23134_04838</name>
</gene>
<reference evidence="2 3" key="1">
    <citation type="submission" date="2007-01" db="EMBL/GenBank/DDBJ databases">
        <authorList>
            <person name="Haygood M."/>
            <person name="Podell S."/>
            <person name="Anderson C."/>
            <person name="Hopkinson B."/>
            <person name="Roe K."/>
            <person name="Barbeau K."/>
            <person name="Gaasterland T."/>
            <person name="Ferriera S."/>
            <person name="Johnson J."/>
            <person name="Kravitz S."/>
            <person name="Beeson K."/>
            <person name="Sutton G."/>
            <person name="Rogers Y.-H."/>
            <person name="Friedman R."/>
            <person name="Frazier M."/>
            <person name="Venter J.C."/>
        </authorList>
    </citation>
    <scope>NUCLEOTIDE SEQUENCE [LARGE SCALE GENOMIC DNA]</scope>
    <source>
        <strain evidence="2 3">ATCC 23134</strain>
    </source>
</reference>
<keyword evidence="1" id="KW-0472">Membrane</keyword>
<evidence type="ECO:0008006" key="4">
    <source>
        <dbReference type="Google" id="ProtNLM"/>
    </source>
</evidence>
<dbReference type="RefSeq" id="WP_002700179.1">
    <property type="nucleotide sequence ID" value="NZ_AAWS01000029.1"/>
</dbReference>
<evidence type="ECO:0000256" key="1">
    <source>
        <dbReference type="SAM" id="Phobius"/>
    </source>
</evidence>
<keyword evidence="3" id="KW-1185">Reference proteome</keyword>
<dbReference type="Proteomes" id="UP000004095">
    <property type="component" value="Unassembled WGS sequence"/>
</dbReference>
<comment type="caution">
    <text evidence="2">The sequence shown here is derived from an EMBL/GenBank/DDBJ whole genome shotgun (WGS) entry which is preliminary data.</text>
</comment>
<sequence>MKNKNIGIWLLISLTLGLAPFLPEPHIWGKLRWIAGGAHGMQPMDWFDAFLHGTPWLVLFFLVGKTLVKRR</sequence>